<name>A0A7W4PJ78_9PROT</name>
<reference evidence="1 2" key="1">
    <citation type="submission" date="2020-04" db="EMBL/GenBank/DDBJ databases">
        <title>Description of novel Gluconacetobacter.</title>
        <authorList>
            <person name="Sombolestani A."/>
        </authorList>
    </citation>
    <scope>NUCLEOTIDE SEQUENCE [LARGE SCALE GENOMIC DNA]</scope>
    <source>
        <strain evidence="1 2">LMG 22058</strain>
    </source>
</reference>
<accession>A0A7W4PJ78</accession>
<protein>
    <submittedName>
        <fullName evidence="1">Uncharacterized protein</fullName>
    </submittedName>
</protein>
<evidence type="ECO:0000313" key="1">
    <source>
        <dbReference type="EMBL" id="MBB2199585.1"/>
    </source>
</evidence>
<comment type="caution">
    <text evidence="1">The sequence shown here is derived from an EMBL/GenBank/DDBJ whole genome shotgun (WGS) entry which is preliminary data.</text>
</comment>
<organism evidence="1 2">
    <name type="scientific">Gluconacetobacter dulcium</name>
    <dbReference type="NCBI Taxonomy" id="2729096"/>
    <lineage>
        <taxon>Bacteria</taxon>
        <taxon>Pseudomonadati</taxon>
        <taxon>Pseudomonadota</taxon>
        <taxon>Alphaproteobacteria</taxon>
        <taxon>Acetobacterales</taxon>
        <taxon>Acetobacteraceae</taxon>
        <taxon>Gluconacetobacter</taxon>
    </lineage>
</organism>
<evidence type="ECO:0000313" key="2">
    <source>
        <dbReference type="Proteomes" id="UP000530320"/>
    </source>
</evidence>
<sequence length="68" mass="7579">MAATDLFEFLLFLLFLIISLLGSGARSEQTALMTRAEIMAQITEAGRAKLIELHRRGYIGDELMHAVL</sequence>
<dbReference type="EMBL" id="JABEQP010000023">
    <property type="protein sequence ID" value="MBB2199585.1"/>
    <property type="molecule type" value="Genomic_DNA"/>
</dbReference>
<dbReference type="AlphaFoldDB" id="A0A7W4PJ78"/>
<dbReference type="Proteomes" id="UP000530320">
    <property type="component" value="Unassembled WGS sequence"/>
</dbReference>
<proteinExistence type="predicted"/>
<dbReference type="RefSeq" id="WP_183010506.1">
    <property type="nucleotide sequence ID" value="NZ_JABEQP010000023.1"/>
</dbReference>
<gene>
    <name evidence="1" type="ORF">HLH44_19475</name>
</gene>